<organism evidence="4 5">
    <name type="scientific">Planktothrix agardhii (strain NIVA-CYA 126/8)</name>
    <dbReference type="NCBI Taxonomy" id="388467"/>
    <lineage>
        <taxon>Bacteria</taxon>
        <taxon>Bacillati</taxon>
        <taxon>Cyanobacteriota</taxon>
        <taxon>Cyanophyceae</taxon>
        <taxon>Oscillatoriophycideae</taxon>
        <taxon>Oscillatoriales</taxon>
        <taxon>Microcoleaceae</taxon>
        <taxon>Planktothrix</taxon>
    </lineage>
</organism>
<dbReference type="PATRIC" id="fig|388467.6.peg.1090"/>
<dbReference type="Proteomes" id="UP000027395">
    <property type="component" value="Chromosome"/>
</dbReference>
<dbReference type="GO" id="GO:0009579">
    <property type="term" value="C:thylakoid"/>
    <property type="evidence" value="ECO:0007669"/>
    <property type="project" value="InterPro"/>
</dbReference>
<proteinExistence type="predicted"/>
<dbReference type="STRING" id="388467.A19Y_1145"/>
<dbReference type="eggNOG" id="COG2815">
    <property type="taxonomic scope" value="Bacteria"/>
</dbReference>
<feature type="transmembrane region" description="Helical" evidence="2">
    <location>
        <begin position="94"/>
        <end position="112"/>
    </location>
</feature>
<keyword evidence="2" id="KW-0472">Membrane</keyword>
<dbReference type="InterPro" id="IPR033344">
    <property type="entry name" value="CURT1"/>
</dbReference>
<evidence type="ECO:0000259" key="3">
    <source>
        <dbReference type="Pfam" id="PF14159"/>
    </source>
</evidence>
<protein>
    <recommendedName>
        <fullName evidence="3">Cyanobacterial aminoacyl-tRNA synthetase CAAD domain-containing protein</fullName>
    </recommendedName>
</protein>
<evidence type="ECO:0000313" key="4">
    <source>
        <dbReference type="EMBL" id="KEI66241.1"/>
    </source>
</evidence>
<keyword evidence="2" id="KW-1133">Transmembrane helix</keyword>
<name>A0A073CDN7_PLAA1</name>
<feature type="transmembrane region" description="Helical" evidence="2">
    <location>
        <begin position="66"/>
        <end position="88"/>
    </location>
</feature>
<evidence type="ECO:0000256" key="2">
    <source>
        <dbReference type="SAM" id="Phobius"/>
    </source>
</evidence>
<reference evidence="4 5" key="1">
    <citation type="journal article" date="2014" name="Appl. Environ. Microbiol.">
        <title>Elucidation of insertion elements encoded on plasmids and in vitro construction of shuttle vectors from the toxic cyanobacterium Planktothrix.</title>
        <authorList>
            <person name="Christiansen G."/>
            <person name="Goesmann A."/>
            <person name="Kurmayer R."/>
        </authorList>
    </citation>
    <scope>NUCLEOTIDE SEQUENCE [LARGE SCALE GENOMIC DNA]</scope>
    <source>
        <strain evidence="4 5">NIVA-CYA 126/8</strain>
    </source>
</reference>
<accession>A0A073CDN7</accession>
<comment type="subcellular location">
    <subcellularLocation>
        <location evidence="1">Membrane</location>
        <topology evidence="1">Multi-pass membrane protein</topology>
    </subcellularLocation>
</comment>
<evidence type="ECO:0000313" key="5">
    <source>
        <dbReference type="Proteomes" id="UP000027395"/>
    </source>
</evidence>
<dbReference type="AlphaFoldDB" id="A0A073CDN7"/>
<dbReference type="Pfam" id="PF14159">
    <property type="entry name" value="CAAD"/>
    <property type="match status" value="1"/>
</dbReference>
<sequence length="138" mass="15294">MQEPTKVTDTSTPTGTKIDVTVETGDAITSPSTNAQFDEIKEKVVVVLSELPGYISSFFGSYQKPIITIVLILSALVTLKVLFAVIYALNDVPLLAPTFELIGMGYTAWFVYRYLLKASTRQELVQEFKSYKEQVTGD</sequence>
<gene>
    <name evidence="4" type="ORF">A19Y_1145</name>
</gene>
<dbReference type="EMBL" id="CM002803">
    <property type="protein sequence ID" value="KEI66241.1"/>
    <property type="molecule type" value="Genomic_DNA"/>
</dbReference>
<dbReference type="PANTHER" id="PTHR33222">
    <property type="match status" value="1"/>
</dbReference>
<dbReference type="RefSeq" id="WP_042152727.1">
    <property type="nucleotide sequence ID" value="NZ_CM002803.1"/>
</dbReference>
<dbReference type="PANTHER" id="PTHR33222:SF4">
    <property type="entry name" value="PROTEIN CURVATURE THYLAKOID 1A, CHLOROPLASTIC"/>
    <property type="match status" value="1"/>
</dbReference>
<dbReference type="HOGENOM" id="CLU_137945_0_0_3"/>
<dbReference type="GO" id="GO:0016020">
    <property type="term" value="C:membrane"/>
    <property type="evidence" value="ECO:0007669"/>
    <property type="project" value="UniProtKB-SubCell"/>
</dbReference>
<keyword evidence="5" id="KW-1185">Reference proteome</keyword>
<keyword evidence="2" id="KW-0812">Transmembrane</keyword>
<evidence type="ECO:0000256" key="1">
    <source>
        <dbReference type="ARBA" id="ARBA00004141"/>
    </source>
</evidence>
<feature type="domain" description="Cyanobacterial aminoacyl-tRNA synthetase CAAD" evidence="3">
    <location>
        <begin position="54"/>
        <end position="137"/>
    </location>
</feature>
<dbReference type="InterPro" id="IPR025564">
    <property type="entry name" value="CAAD_dom"/>
</dbReference>